<dbReference type="EMBL" id="JAHESE010000001">
    <property type="protein sequence ID" value="MBT1707281.1"/>
    <property type="molecule type" value="Genomic_DNA"/>
</dbReference>
<dbReference type="CDD" id="cd00383">
    <property type="entry name" value="trans_reg_C"/>
    <property type="match status" value="1"/>
</dbReference>
<dbReference type="GO" id="GO:0000160">
    <property type="term" value="P:phosphorelay signal transduction system"/>
    <property type="evidence" value="ECO:0007669"/>
    <property type="project" value="InterPro"/>
</dbReference>
<comment type="caution">
    <text evidence="5">The sequence shown here is derived from an EMBL/GenBank/DDBJ whole genome shotgun (WGS) entry which is preliminary data.</text>
</comment>
<dbReference type="Gene3D" id="1.10.10.10">
    <property type="entry name" value="Winged helix-like DNA-binding domain superfamily/Winged helix DNA-binding domain"/>
    <property type="match status" value="1"/>
</dbReference>
<dbReference type="AlphaFoldDB" id="A0AAP2DTT1"/>
<protein>
    <submittedName>
        <fullName evidence="5">Winged helix-turn-helix domain-containing protein</fullName>
    </submittedName>
</protein>
<evidence type="ECO:0000256" key="1">
    <source>
        <dbReference type="ARBA" id="ARBA00023125"/>
    </source>
</evidence>
<dbReference type="InterPro" id="IPR016032">
    <property type="entry name" value="Sig_transdc_resp-reg_C-effctor"/>
</dbReference>
<keyword evidence="3" id="KW-0472">Membrane</keyword>
<feature type="transmembrane region" description="Helical" evidence="3">
    <location>
        <begin position="12"/>
        <end position="33"/>
    </location>
</feature>
<feature type="transmembrane region" description="Helical" evidence="3">
    <location>
        <begin position="168"/>
        <end position="187"/>
    </location>
</feature>
<feature type="DNA-binding region" description="OmpR/PhoB-type" evidence="2">
    <location>
        <begin position="202"/>
        <end position="299"/>
    </location>
</feature>
<keyword evidence="3" id="KW-0812">Transmembrane</keyword>
<sequence>MVYLRSIKRYRPFLVIVLVVLAGLLIFQLLYLIRRPVSVAPSAATINLALRSVSDKLLTSERRFTQRIRPVKQLSLSTYRVQLDAPISYYVLDSLVKTEFRSHAILAPFELAVYDHRFDSLLFGNLYADGIRSEGTPVCLGREQIRVPMDFTAKFYEHTTEAATMADAWWLVLLNGLLITGVAYCLMLTNRKEEKSVVTDASQVYALGSLAYDFANQQITSKAGVVELTYKEAKLLKLFCVNQNQVISRDAIQKAIWEDEGYFVGRSMDVFISRLRKLLREDPAVSIVTIHGVGYKLSVSS</sequence>
<evidence type="ECO:0000313" key="6">
    <source>
        <dbReference type="Proteomes" id="UP001319080"/>
    </source>
</evidence>
<keyword evidence="6" id="KW-1185">Reference proteome</keyword>
<keyword evidence="3" id="KW-1133">Transmembrane helix</keyword>
<dbReference type="Pfam" id="PF00486">
    <property type="entry name" value="Trans_reg_C"/>
    <property type="match status" value="1"/>
</dbReference>
<dbReference type="SMART" id="SM00862">
    <property type="entry name" value="Trans_reg_C"/>
    <property type="match status" value="1"/>
</dbReference>
<keyword evidence="1 2" id="KW-0238">DNA-binding</keyword>
<gene>
    <name evidence="5" type="ORF">KK062_03565</name>
</gene>
<evidence type="ECO:0000256" key="2">
    <source>
        <dbReference type="PROSITE-ProRule" id="PRU01091"/>
    </source>
</evidence>
<dbReference type="GO" id="GO:0006355">
    <property type="term" value="P:regulation of DNA-templated transcription"/>
    <property type="evidence" value="ECO:0007669"/>
    <property type="project" value="InterPro"/>
</dbReference>
<organism evidence="5 6">
    <name type="scientific">Dawidia cretensis</name>
    <dbReference type="NCBI Taxonomy" id="2782350"/>
    <lineage>
        <taxon>Bacteria</taxon>
        <taxon>Pseudomonadati</taxon>
        <taxon>Bacteroidota</taxon>
        <taxon>Cytophagia</taxon>
        <taxon>Cytophagales</taxon>
        <taxon>Chryseotaleaceae</taxon>
        <taxon>Dawidia</taxon>
    </lineage>
</organism>
<dbReference type="Proteomes" id="UP001319080">
    <property type="component" value="Unassembled WGS sequence"/>
</dbReference>
<reference evidence="5 6" key="1">
    <citation type="submission" date="2021-05" db="EMBL/GenBank/DDBJ databases">
        <title>A Polyphasic approach of four new species of the genus Ohtaekwangia: Ohtaekwangia histidinii sp. nov., Ohtaekwangia cretensis sp. nov., Ohtaekwangia indiensis sp. nov., Ohtaekwangia reichenbachii sp. nov. from diverse environment.</title>
        <authorList>
            <person name="Octaviana S."/>
        </authorList>
    </citation>
    <scope>NUCLEOTIDE SEQUENCE [LARGE SCALE GENOMIC DNA]</scope>
    <source>
        <strain evidence="5 6">PWU5</strain>
    </source>
</reference>
<feature type="domain" description="OmpR/PhoB-type" evidence="4">
    <location>
        <begin position="202"/>
        <end position="299"/>
    </location>
</feature>
<dbReference type="SUPFAM" id="SSF46894">
    <property type="entry name" value="C-terminal effector domain of the bipartite response regulators"/>
    <property type="match status" value="1"/>
</dbReference>
<name>A0AAP2DTT1_9BACT</name>
<dbReference type="PROSITE" id="PS51755">
    <property type="entry name" value="OMPR_PHOB"/>
    <property type="match status" value="1"/>
</dbReference>
<evidence type="ECO:0000259" key="4">
    <source>
        <dbReference type="PROSITE" id="PS51755"/>
    </source>
</evidence>
<dbReference type="RefSeq" id="WP_254082855.1">
    <property type="nucleotide sequence ID" value="NZ_JAHESE010000001.1"/>
</dbReference>
<dbReference type="InterPro" id="IPR001867">
    <property type="entry name" value="OmpR/PhoB-type_DNA-bd"/>
</dbReference>
<dbReference type="InterPro" id="IPR036388">
    <property type="entry name" value="WH-like_DNA-bd_sf"/>
</dbReference>
<proteinExistence type="predicted"/>
<evidence type="ECO:0000256" key="3">
    <source>
        <dbReference type="SAM" id="Phobius"/>
    </source>
</evidence>
<accession>A0AAP2DTT1</accession>
<evidence type="ECO:0000313" key="5">
    <source>
        <dbReference type="EMBL" id="MBT1707281.1"/>
    </source>
</evidence>
<dbReference type="GO" id="GO:0003677">
    <property type="term" value="F:DNA binding"/>
    <property type="evidence" value="ECO:0007669"/>
    <property type="project" value="UniProtKB-UniRule"/>
</dbReference>